<keyword evidence="2" id="KW-1185">Reference proteome</keyword>
<dbReference type="EMBL" id="MU276953">
    <property type="protein sequence ID" value="KAI0037446.1"/>
    <property type="molecule type" value="Genomic_DNA"/>
</dbReference>
<gene>
    <name evidence="1" type="ORF">FA95DRAFT_117092</name>
</gene>
<comment type="caution">
    <text evidence="1">The sequence shown here is derived from an EMBL/GenBank/DDBJ whole genome shotgun (WGS) entry which is preliminary data.</text>
</comment>
<proteinExistence type="predicted"/>
<evidence type="ECO:0000313" key="1">
    <source>
        <dbReference type="EMBL" id="KAI0037446.1"/>
    </source>
</evidence>
<dbReference type="Proteomes" id="UP000814033">
    <property type="component" value="Unassembled WGS sequence"/>
</dbReference>
<evidence type="ECO:0000313" key="2">
    <source>
        <dbReference type="Proteomes" id="UP000814033"/>
    </source>
</evidence>
<sequence>MLSCCPCRLLIAVTGRLMELFMKGFAHIAGVLVSGILGCSQDVRLTFRLSCAVRSNLVCASKLNTRMTMLGRTGQERLPASGISGEFEELLTELGQSTVIVGQGGCTASNSATRKSLKAFVTRLWAFCALLKISPSRVQFRGWGGDE</sequence>
<organism evidence="1 2">
    <name type="scientific">Auriscalpium vulgare</name>
    <dbReference type="NCBI Taxonomy" id="40419"/>
    <lineage>
        <taxon>Eukaryota</taxon>
        <taxon>Fungi</taxon>
        <taxon>Dikarya</taxon>
        <taxon>Basidiomycota</taxon>
        <taxon>Agaricomycotina</taxon>
        <taxon>Agaricomycetes</taxon>
        <taxon>Russulales</taxon>
        <taxon>Auriscalpiaceae</taxon>
        <taxon>Auriscalpium</taxon>
    </lineage>
</organism>
<accession>A0ACB8R1F7</accession>
<protein>
    <submittedName>
        <fullName evidence="1">Uncharacterized protein</fullName>
    </submittedName>
</protein>
<reference evidence="1" key="1">
    <citation type="submission" date="2021-02" db="EMBL/GenBank/DDBJ databases">
        <authorList>
            <consortium name="DOE Joint Genome Institute"/>
            <person name="Ahrendt S."/>
            <person name="Looney B.P."/>
            <person name="Miyauchi S."/>
            <person name="Morin E."/>
            <person name="Drula E."/>
            <person name="Courty P.E."/>
            <person name="Chicoki N."/>
            <person name="Fauchery L."/>
            <person name="Kohler A."/>
            <person name="Kuo A."/>
            <person name="Labutti K."/>
            <person name="Pangilinan J."/>
            <person name="Lipzen A."/>
            <person name="Riley R."/>
            <person name="Andreopoulos W."/>
            <person name="He G."/>
            <person name="Johnson J."/>
            <person name="Barry K.W."/>
            <person name="Grigoriev I.V."/>
            <person name="Nagy L."/>
            <person name="Hibbett D."/>
            <person name="Henrissat B."/>
            <person name="Matheny P.B."/>
            <person name="Labbe J."/>
            <person name="Martin F."/>
        </authorList>
    </citation>
    <scope>NUCLEOTIDE SEQUENCE</scope>
    <source>
        <strain evidence="1">FP105234-sp</strain>
    </source>
</reference>
<reference evidence="1" key="2">
    <citation type="journal article" date="2022" name="New Phytol.">
        <title>Evolutionary transition to the ectomycorrhizal habit in the genomes of a hyperdiverse lineage of mushroom-forming fungi.</title>
        <authorList>
            <person name="Looney B."/>
            <person name="Miyauchi S."/>
            <person name="Morin E."/>
            <person name="Drula E."/>
            <person name="Courty P.E."/>
            <person name="Kohler A."/>
            <person name="Kuo A."/>
            <person name="LaButti K."/>
            <person name="Pangilinan J."/>
            <person name="Lipzen A."/>
            <person name="Riley R."/>
            <person name="Andreopoulos W."/>
            <person name="He G."/>
            <person name="Johnson J."/>
            <person name="Nolan M."/>
            <person name="Tritt A."/>
            <person name="Barry K.W."/>
            <person name="Grigoriev I.V."/>
            <person name="Nagy L.G."/>
            <person name="Hibbett D."/>
            <person name="Henrissat B."/>
            <person name="Matheny P.B."/>
            <person name="Labbe J."/>
            <person name="Martin F.M."/>
        </authorList>
    </citation>
    <scope>NUCLEOTIDE SEQUENCE</scope>
    <source>
        <strain evidence="1">FP105234-sp</strain>
    </source>
</reference>
<name>A0ACB8R1F7_9AGAM</name>